<feature type="transmembrane region" description="Helical" evidence="1">
    <location>
        <begin position="102"/>
        <end position="127"/>
    </location>
</feature>
<sequence length="148" mass="16570">MSDRKMRTAHTNSINGGYLEKMRDQLALFQEGRGISRGEYSFVTLMAAIVGMLGQAFHSLITLLLALTPILEVSLHLLRFALETIIDIKNTQNPRELAKKVVIFTAELGLALSFMIFTFGSILYPMFCIGLNVGSRTLSFMAGKWIFF</sequence>
<organism evidence="2 3">
    <name type="scientific">Cimex lectularius</name>
    <name type="common">Bed bug</name>
    <name type="synonym">Acanthia lectularia</name>
    <dbReference type="NCBI Taxonomy" id="79782"/>
    <lineage>
        <taxon>Eukaryota</taxon>
        <taxon>Metazoa</taxon>
        <taxon>Ecdysozoa</taxon>
        <taxon>Arthropoda</taxon>
        <taxon>Hexapoda</taxon>
        <taxon>Insecta</taxon>
        <taxon>Pterygota</taxon>
        <taxon>Neoptera</taxon>
        <taxon>Paraneoptera</taxon>
        <taxon>Hemiptera</taxon>
        <taxon>Heteroptera</taxon>
        <taxon>Panheteroptera</taxon>
        <taxon>Cimicomorpha</taxon>
        <taxon>Cimicidae</taxon>
        <taxon>Cimex</taxon>
    </lineage>
</organism>
<evidence type="ECO:0000313" key="2">
    <source>
        <dbReference type="EnsemblMetazoa" id="XP_014252399.1"/>
    </source>
</evidence>
<evidence type="ECO:0000313" key="3">
    <source>
        <dbReference type="Proteomes" id="UP000494040"/>
    </source>
</evidence>
<dbReference type="OrthoDB" id="6621752at2759"/>
<feature type="transmembrane region" description="Helical" evidence="1">
    <location>
        <begin position="40"/>
        <end position="57"/>
    </location>
</feature>
<keyword evidence="3" id="KW-1185">Reference proteome</keyword>
<dbReference type="Proteomes" id="UP000494040">
    <property type="component" value="Unassembled WGS sequence"/>
</dbReference>
<name>A0A8I6TIM2_CIMLE</name>
<evidence type="ECO:0000256" key="1">
    <source>
        <dbReference type="SAM" id="Phobius"/>
    </source>
</evidence>
<keyword evidence="1" id="KW-1133">Transmembrane helix</keyword>
<proteinExistence type="predicted"/>
<dbReference type="GeneID" id="106668300"/>
<reference evidence="2" key="1">
    <citation type="submission" date="2022-01" db="UniProtKB">
        <authorList>
            <consortium name="EnsemblMetazoa"/>
        </authorList>
    </citation>
    <scope>IDENTIFICATION</scope>
</reference>
<dbReference type="KEGG" id="clec:106668300"/>
<dbReference type="RefSeq" id="XP_014252399.1">
    <property type="nucleotide sequence ID" value="XM_014396913.2"/>
</dbReference>
<keyword evidence="1" id="KW-0472">Membrane</keyword>
<dbReference type="EnsemblMetazoa" id="XM_014396913.2">
    <property type="protein sequence ID" value="XP_014252399.1"/>
    <property type="gene ID" value="LOC106668300"/>
</dbReference>
<dbReference type="AlphaFoldDB" id="A0A8I6TIM2"/>
<protein>
    <submittedName>
        <fullName evidence="2">Uncharacterized protein</fullName>
    </submittedName>
</protein>
<keyword evidence="1" id="KW-0812">Transmembrane</keyword>
<accession>A0A8I6TIM2</accession>